<organism evidence="2">
    <name type="scientific">Dichomitus squalens</name>
    <dbReference type="NCBI Taxonomy" id="114155"/>
    <lineage>
        <taxon>Eukaryota</taxon>
        <taxon>Fungi</taxon>
        <taxon>Dikarya</taxon>
        <taxon>Basidiomycota</taxon>
        <taxon>Agaricomycotina</taxon>
        <taxon>Agaricomycetes</taxon>
        <taxon>Polyporales</taxon>
        <taxon>Polyporaceae</taxon>
        <taxon>Dichomitus</taxon>
    </lineage>
</organism>
<evidence type="ECO:0000256" key="1">
    <source>
        <dbReference type="SAM" id="MobiDB-lite"/>
    </source>
</evidence>
<feature type="compositionally biased region" description="Polar residues" evidence="1">
    <location>
        <begin position="1"/>
        <end position="20"/>
    </location>
</feature>
<dbReference type="AlphaFoldDB" id="A0A4Q9MCZ9"/>
<sequence length="252" mass="26722">SAIGSNRTRSVGGANQTVPSNAFGGPHPLMLNPHDDPASVYGQQNMDHSQRGSGDTAALVATGLGAVGGVTAGYFAVHPEYGQPHDGGNVRLSAQEQHPLLAIWIESRTQPPQASAVPATPSPSDYIDNMSISSSTIPPSYHTHYSYPDLPSYLATPPSPGYGSTQDPPVPQSAFISNRTRSHPHPLPSTDQEDPFADSQEQEGARRPSQAVDGGVRLAGGASDSRRVVGDEWDYQISWLDVMLLPDYGEDV</sequence>
<dbReference type="OrthoDB" id="3068832at2759"/>
<feature type="region of interest" description="Disordered" evidence="1">
    <location>
        <begin position="156"/>
        <end position="225"/>
    </location>
</feature>
<feature type="compositionally biased region" description="Polar residues" evidence="1">
    <location>
        <begin position="41"/>
        <end position="53"/>
    </location>
</feature>
<feature type="non-terminal residue" evidence="2">
    <location>
        <position position="252"/>
    </location>
</feature>
<feature type="region of interest" description="Disordered" evidence="1">
    <location>
        <begin position="1"/>
        <end position="54"/>
    </location>
</feature>
<gene>
    <name evidence="2" type="ORF">BD311DRAFT_604268</name>
</gene>
<dbReference type="EMBL" id="ML143498">
    <property type="protein sequence ID" value="TBU23686.1"/>
    <property type="molecule type" value="Genomic_DNA"/>
</dbReference>
<accession>A0A4Q9MCZ9</accession>
<dbReference type="Proteomes" id="UP000292957">
    <property type="component" value="Unassembled WGS sequence"/>
</dbReference>
<proteinExistence type="predicted"/>
<feature type="non-terminal residue" evidence="2">
    <location>
        <position position="1"/>
    </location>
</feature>
<reference evidence="2" key="1">
    <citation type="submission" date="2019-01" db="EMBL/GenBank/DDBJ databases">
        <title>Draft genome sequences of three monokaryotic isolates of the white-rot basidiomycete fungus Dichomitus squalens.</title>
        <authorList>
            <consortium name="DOE Joint Genome Institute"/>
            <person name="Lopez S.C."/>
            <person name="Andreopoulos B."/>
            <person name="Pangilinan J."/>
            <person name="Lipzen A."/>
            <person name="Riley R."/>
            <person name="Ahrendt S."/>
            <person name="Ng V."/>
            <person name="Barry K."/>
            <person name="Daum C."/>
            <person name="Grigoriev I.V."/>
            <person name="Hilden K.S."/>
            <person name="Makela M.R."/>
            <person name="de Vries R.P."/>
        </authorList>
    </citation>
    <scope>NUCLEOTIDE SEQUENCE [LARGE SCALE GENOMIC DNA]</scope>
    <source>
        <strain evidence="2">OM18370.1</strain>
    </source>
</reference>
<protein>
    <submittedName>
        <fullName evidence="2">Uncharacterized protein</fullName>
    </submittedName>
</protein>
<evidence type="ECO:0000313" key="2">
    <source>
        <dbReference type="EMBL" id="TBU23686.1"/>
    </source>
</evidence>
<feature type="region of interest" description="Disordered" evidence="1">
    <location>
        <begin position="111"/>
        <end position="131"/>
    </location>
</feature>
<name>A0A4Q9MCZ9_9APHY</name>